<dbReference type="GO" id="GO:0009073">
    <property type="term" value="P:aromatic amino acid family biosynthetic process"/>
    <property type="evidence" value="ECO:0007669"/>
    <property type="project" value="UniProtKB-KW"/>
</dbReference>
<evidence type="ECO:0000313" key="11">
    <source>
        <dbReference type="EMBL" id="RCL38313.1"/>
    </source>
</evidence>
<sequence>MTEYRLGVIGDPIDHSLSPQIHNLFAEQTNLKIDYQPYRVLSENLNSFVKDFFESGGDGLNVTLPHKVQCSQIATSTSPIVDIIGAANTLKSAKRSKDIFAESTDGNGLIQDLQEKSKIGSANILILGAGGSALSIIPSIADCLPKNILLDNRSQEKIQPLIERFNNLTINNSIIDNIDHFEDDIDIVINATSAGFSGAFNWYRDLNLSKKTFFYDLSYTKDNSKTPFLNWAIQYSDNYSDGFGMLINQAALSYELWTGIMPGTTINKSDLIND</sequence>
<keyword evidence="3" id="KW-0028">Amino-acid biosynthesis</keyword>
<dbReference type="UniPathway" id="UPA00053">
    <property type="reaction ID" value="UER00087"/>
</dbReference>
<evidence type="ECO:0000256" key="6">
    <source>
        <dbReference type="ARBA" id="ARBA00023141"/>
    </source>
</evidence>
<dbReference type="GO" id="GO:0050661">
    <property type="term" value="F:NADP binding"/>
    <property type="evidence" value="ECO:0007669"/>
    <property type="project" value="InterPro"/>
</dbReference>
<evidence type="ECO:0000259" key="8">
    <source>
        <dbReference type="Pfam" id="PF01488"/>
    </source>
</evidence>
<dbReference type="EC" id="1.1.1.25" evidence="2"/>
<dbReference type="InterPro" id="IPR046346">
    <property type="entry name" value="Aminoacid_DH-like_N_sf"/>
</dbReference>
<dbReference type="PANTHER" id="PTHR21089:SF1">
    <property type="entry name" value="BIFUNCTIONAL 3-DEHYDROQUINATE DEHYDRATASE_SHIKIMATE DEHYDROGENASE, CHLOROPLASTIC"/>
    <property type="match status" value="1"/>
</dbReference>
<dbReference type="NCBIfam" id="TIGR00507">
    <property type="entry name" value="aroE"/>
    <property type="match status" value="1"/>
</dbReference>
<keyword evidence="4" id="KW-0521">NADP</keyword>
<dbReference type="PANTHER" id="PTHR21089">
    <property type="entry name" value="SHIKIMATE DEHYDROGENASE"/>
    <property type="match status" value="1"/>
</dbReference>
<dbReference type="InterPro" id="IPR006151">
    <property type="entry name" value="Shikm_DH/Glu-tRNA_Rdtase"/>
</dbReference>
<dbReference type="InterPro" id="IPR022893">
    <property type="entry name" value="Shikimate_DH_fam"/>
</dbReference>
<dbReference type="AlphaFoldDB" id="A0A368BLY2"/>
<dbReference type="GO" id="GO:0009423">
    <property type="term" value="P:chorismate biosynthetic process"/>
    <property type="evidence" value="ECO:0007669"/>
    <property type="project" value="UniProtKB-UniPathway"/>
</dbReference>
<dbReference type="Pfam" id="PF18317">
    <property type="entry name" value="SDH_C"/>
    <property type="match status" value="1"/>
</dbReference>
<keyword evidence="5 11" id="KW-0560">Oxidoreductase</keyword>
<dbReference type="Pfam" id="PF08501">
    <property type="entry name" value="Shikimate_dh_N"/>
    <property type="match status" value="1"/>
</dbReference>
<evidence type="ECO:0000256" key="5">
    <source>
        <dbReference type="ARBA" id="ARBA00023002"/>
    </source>
</evidence>
<dbReference type="InterPro" id="IPR013708">
    <property type="entry name" value="Shikimate_DH-bd_N"/>
</dbReference>
<dbReference type="Gene3D" id="3.40.50.720">
    <property type="entry name" value="NAD(P)-binding Rossmann-like Domain"/>
    <property type="match status" value="1"/>
</dbReference>
<feature type="domain" description="SDH C-terminal" evidence="10">
    <location>
        <begin position="242"/>
        <end position="262"/>
    </location>
</feature>
<dbReference type="CDD" id="cd01065">
    <property type="entry name" value="NAD_bind_Shikimate_DH"/>
    <property type="match status" value="1"/>
</dbReference>
<dbReference type="NCBIfam" id="NF001310">
    <property type="entry name" value="PRK00258.1-2"/>
    <property type="match status" value="1"/>
</dbReference>
<dbReference type="Proteomes" id="UP000253032">
    <property type="component" value="Unassembled WGS sequence"/>
</dbReference>
<evidence type="ECO:0000259" key="10">
    <source>
        <dbReference type="Pfam" id="PF18317"/>
    </source>
</evidence>
<dbReference type="SUPFAM" id="SSF51735">
    <property type="entry name" value="NAD(P)-binding Rossmann-fold domains"/>
    <property type="match status" value="1"/>
</dbReference>
<evidence type="ECO:0000313" key="12">
    <source>
        <dbReference type="Proteomes" id="UP000253032"/>
    </source>
</evidence>
<protein>
    <recommendedName>
        <fullName evidence="2">shikimate dehydrogenase (NADP(+))</fullName>
        <ecNumber evidence="2">1.1.1.25</ecNumber>
    </recommendedName>
</protein>
<dbReference type="Gene3D" id="3.40.50.10860">
    <property type="entry name" value="Leucine Dehydrogenase, chain A, domain 1"/>
    <property type="match status" value="1"/>
</dbReference>
<dbReference type="InterPro" id="IPR041121">
    <property type="entry name" value="SDH_C"/>
</dbReference>
<evidence type="ECO:0000256" key="3">
    <source>
        <dbReference type="ARBA" id="ARBA00022605"/>
    </source>
</evidence>
<feature type="domain" description="Quinate/shikimate 5-dehydrogenase/glutamyl-tRNA reductase" evidence="8">
    <location>
        <begin position="117"/>
        <end position="194"/>
    </location>
</feature>
<name>A0A368BLY2_9GAMM</name>
<dbReference type="EMBL" id="QOPC01000011">
    <property type="protein sequence ID" value="RCL38313.1"/>
    <property type="molecule type" value="Genomic_DNA"/>
</dbReference>
<evidence type="ECO:0000256" key="1">
    <source>
        <dbReference type="ARBA" id="ARBA00004871"/>
    </source>
</evidence>
<evidence type="ECO:0000259" key="9">
    <source>
        <dbReference type="Pfam" id="PF08501"/>
    </source>
</evidence>
<dbReference type="GO" id="GO:0005829">
    <property type="term" value="C:cytosol"/>
    <property type="evidence" value="ECO:0007669"/>
    <property type="project" value="TreeGrafter"/>
</dbReference>
<comment type="caution">
    <text evidence="11">The sequence shown here is derived from an EMBL/GenBank/DDBJ whole genome shotgun (WGS) entry which is preliminary data.</text>
</comment>
<comment type="catalytic activity">
    <reaction evidence="7">
        <text>shikimate + NADP(+) = 3-dehydroshikimate + NADPH + H(+)</text>
        <dbReference type="Rhea" id="RHEA:17737"/>
        <dbReference type="ChEBI" id="CHEBI:15378"/>
        <dbReference type="ChEBI" id="CHEBI:16630"/>
        <dbReference type="ChEBI" id="CHEBI:36208"/>
        <dbReference type="ChEBI" id="CHEBI:57783"/>
        <dbReference type="ChEBI" id="CHEBI:58349"/>
        <dbReference type="EC" id="1.1.1.25"/>
    </reaction>
</comment>
<dbReference type="GO" id="GO:0004764">
    <property type="term" value="F:shikimate 3-dehydrogenase (NADP+) activity"/>
    <property type="evidence" value="ECO:0007669"/>
    <property type="project" value="UniProtKB-EC"/>
</dbReference>
<proteinExistence type="predicted"/>
<keyword evidence="6" id="KW-0057">Aromatic amino acid biosynthesis</keyword>
<dbReference type="InterPro" id="IPR011342">
    <property type="entry name" value="Shikimate_DH"/>
</dbReference>
<evidence type="ECO:0000256" key="2">
    <source>
        <dbReference type="ARBA" id="ARBA00012962"/>
    </source>
</evidence>
<reference evidence="11 12" key="1">
    <citation type="journal article" date="2018" name="Microbiome">
        <title>Fine metagenomic profile of the Mediterranean stratified and mixed water columns revealed by assembly and recruitment.</title>
        <authorList>
            <person name="Haro-Moreno J.M."/>
            <person name="Lopez-Perez M."/>
            <person name="De La Torre J.R."/>
            <person name="Picazo A."/>
            <person name="Camacho A."/>
            <person name="Rodriguez-Valera F."/>
        </authorList>
    </citation>
    <scope>NUCLEOTIDE SEQUENCE [LARGE SCALE GENOMIC DNA]</scope>
    <source>
        <strain evidence="11">MED-G84</strain>
    </source>
</reference>
<dbReference type="Pfam" id="PF01488">
    <property type="entry name" value="Shikimate_DH"/>
    <property type="match status" value="1"/>
</dbReference>
<dbReference type="GO" id="GO:0008652">
    <property type="term" value="P:amino acid biosynthetic process"/>
    <property type="evidence" value="ECO:0007669"/>
    <property type="project" value="UniProtKB-KW"/>
</dbReference>
<gene>
    <name evidence="11" type="ORF">DBW98_02630</name>
</gene>
<dbReference type="SUPFAM" id="SSF53223">
    <property type="entry name" value="Aminoacid dehydrogenase-like, N-terminal domain"/>
    <property type="match status" value="1"/>
</dbReference>
<evidence type="ECO:0000256" key="4">
    <source>
        <dbReference type="ARBA" id="ARBA00022857"/>
    </source>
</evidence>
<evidence type="ECO:0000256" key="7">
    <source>
        <dbReference type="ARBA" id="ARBA00049442"/>
    </source>
</evidence>
<dbReference type="InterPro" id="IPR036291">
    <property type="entry name" value="NAD(P)-bd_dom_sf"/>
</dbReference>
<accession>A0A368BLY2</accession>
<feature type="domain" description="Shikimate dehydrogenase substrate binding N-terminal" evidence="9">
    <location>
        <begin position="8"/>
        <end position="90"/>
    </location>
</feature>
<organism evidence="11 12">
    <name type="scientific">SAR86 cluster bacterium</name>
    <dbReference type="NCBI Taxonomy" id="2030880"/>
    <lineage>
        <taxon>Bacteria</taxon>
        <taxon>Pseudomonadati</taxon>
        <taxon>Pseudomonadota</taxon>
        <taxon>Gammaproteobacteria</taxon>
        <taxon>SAR86 cluster</taxon>
    </lineage>
</organism>
<comment type="pathway">
    <text evidence="1">Metabolic intermediate biosynthesis; chorismate biosynthesis; chorismate from D-erythrose 4-phosphate and phosphoenolpyruvate: step 4/7.</text>
</comment>
<dbReference type="GO" id="GO:0019632">
    <property type="term" value="P:shikimate metabolic process"/>
    <property type="evidence" value="ECO:0007669"/>
    <property type="project" value="InterPro"/>
</dbReference>